<organism evidence="1 2">
    <name type="scientific">Actinidia rufa</name>
    <dbReference type="NCBI Taxonomy" id="165716"/>
    <lineage>
        <taxon>Eukaryota</taxon>
        <taxon>Viridiplantae</taxon>
        <taxon>Streptophyta</taxon>
        <taxon>Embryophyta</taxon>
        <taxon>Tracheophyta</taxon>
        <taxon>Spermatophyta</taxon>
        <taxon>Magnoliopsida</taxon>
        <taxon>eudicotyledons</taxon>
        <taxon>Gunneridae</taxon>
        <taxon>Pentapetalae</taxon>
        <taxon>asterids</taxon>
        <taxon>Ericales</taxon>
        <taxon>Actinidiaceae</taxon>
        <taxon>Actinidia</taxon>
    </lineage>
</organism>
<comment type="caution">
    <text evidence="1">The sequence shown here is derived from an EMBL/GenBank/DDBJ whole genome shotgun (WGS) entry which is preliminary data.</text>
</comment>
<proteinExistence type="predicted"/>
<keyword evidence="2" id="KW-1185">Reference proteome</keyword>
<protein>
    <submittedName>
        <fullName evidence="1">Uncharacterized protein</fullName>
    </submittedName>
</protein>
<dbReference type="OrthoDB" id="1918at2759"/>
<accession>A0A7J0D9R5</accession>
<dbReference type="AlphaFoldDB" id="A0A7J0D9R5"/>
<dbReference type="EMBL" id="BJWL01000084">
    <property type="protein sequence ID" value="GFS29370.1"/>
    <property type="molecule type" value="Genomic_DNA"/>
</dbReference>
<reference evidence="2" key="1">
    <citation type="submission" date="2019-07" db="EMBL/GenBank/DDBJ databases">
        <title>De Novo Assembly of kiwifruit Actinidia rufa.</title>
        <authorList>
            <person name="Sugita-Konishi S."/>
            <person name="Sato K."/>
            <person name="Mori E."/>
            <person name="Abe Y."/>
            <person name="Kisaki G."/>
            <person name="Hamano K."/>
            <person name="Suezawa K."/>
            <person name="Otani M."/>
            <person name="Fukuda T."/>
            <person name="Manabe T."/>
            <person name="Gomi K."/>
            <person name="Tabuchi M."/>
            <person name="Akimitsu K."/>
            <person name="Kataoka I."/>
        </authorList>
    </citation>
    <scope>NUCLEOTIDE SEQUENCE [LARGE SCALE GENOMIC DNA]</scope>
    <source>
        <strain evidence="2">cv. Fuchu</strain>
    </source>
</reference>
<gene>
    <name evidence="1" type="ORF">Acr_00g0006450</name>
</gene>
<name>A0A7J0D9R5_9ERIC</name>
<sequence length="172" mass="19287">MDGDSDWARANETYDGIEEGYDSSRDEFFSVSSYNPGKEKMHSAFGTSLPLQSSIGRSSNQDASYVKEHTSISSYAPLAQLSVAEVLYDSVVDVLSPRKSTCKGSPSQKLKHSKPLSKEDYLRVPSVPGNVEPRAYFLQQKPLFEEDLTTSDWTTKFCLDFTEKLRLILLLQ</sequence>
<dbReference type="Proteomes" id="UP000585474">
    <property type="component" value="Unassembled WGS sequence"/>
</dbReference>
<evidence type="ECO:0000313" key="2">
    <source>
        <dbReference type="Proteomes" id="UP000585474"/>
    </source>
</evidence>
<evidence type="ECO:0000313" key="1">
    <source>
        <dbReference type="EMBL" id="GFS29370.1"/>
    </source>
</evidence>